<dbReference type="Proteomes" id="UP000320055">
    <property type="component" value="Unassembled WGS sequence"/>
</dbReference>
<dbReference type="InterPro" id="IPR008479">
    <property type="entry name" value="DUF760"/>
</dbReference>
<evidence type="ECO:0000313" key="3">
    <source>
        <dbReference type="Proteomes" id="UP000320055"/>
    </source>
</evidence>
<gene>
    <name evidence="2" type="ORF">H1P_300033</name>
</gene>
<reference evidence="2 3" key="1">
    <citation type="submission" date="2019-01" db="EMBL/GenBank/DDBJ databases">
        <authorList>
            <person name="Brito A."/>
        </authorList>
    </citation>
    <scope>NUCLEOTIDE SEQUENCE [LARGE SCALE GENOMIC DNA]</scope>
    <source>
        <strain evidence="2">1</strain>
    </source>
</reference>
<evidence type="ECO:0000313" key="2">
    <source>
        <dbReference type="EMBL" id="VEP15011.1"/>
    </source>
</evidence>
<dbReference type="OrthoDB" id="461768at2"/>
<accession>A0A563VUQ7</accession>
<name>A0A563VUQ7_9CYAN</name>
<dbReference type="EMBL" id="CAACVJ010000224">
    <property type="protein sequence ID" value="VEP15011.1"/>
    <property type="molecule type" value="Genomic_DNA"/>
</dbReference>
<dbReference type="RefSeq" id="WP_144865227.1">
    <property type="nucleotide sequence ID" value="NZ_LR213790.1"/>
</dbReference>
<feature type="region of interest" description="Disordered" evidence="1">
    <location>
        <begin position="98"/>
        <end position="120"/>
    </location>
</feature>
<dbReference type="PANTHER" id="PTHR33598:SF2">
    <property type="entry name" value="MAR-BINDING FILAMENT-LIKE PROTEIN"/>
    <property type="match status" value="1"/>
</dbReference>
<dbReference type="Pfam" id="PF05542">
    <property type="entry name" value="DUF760"/>
    <property type="match status" value="1"/>
</dbReference>
<dbReference type="AlphaFoldDB" id="A0A563VUQ7"/>
<feature type="compositionally biased region" description="Polar residues" evidence="1">
    <location>
        <begin position="100"/>
        <end position="120"/>
    </location>
</feature>
<organism evidence="2 3">
    <name type="scientific">Hyella patelloides LEGE 07179</name>
    <dbReference type="NCBI Taxonomy" id="945734"/>
    <lineage>
        <taxon>Bacteria</taxon>
        <taxon>Bacillati</taxon>
        <taxon>Cyanobacteriota</taxon>
        <taxon>Cyanophyceae</taxon>
        <taxon>Pleurocapsales</taxon>
        <taxon>Hyellaceae</taxon>
        <taxon>Hyella</taxon>
    </lineage>
</organism>
<proteinExistence type="predicted"/>
<evidence type="ECO:0008006" key="4">
    <source>
        <dbReference type="Google" id="ProtNLM"/>
    </source>
</evidence>
<evidence type="ECO:0000256" key="1">
    <source>
        <dbReference type="SAM" id="MobiDB-lite"/>
    </source>
</evidence>
<keyword evidence="3" id="KW-1185">Reference proteome</keyword>
<dbReference type="PANTHER" id="PTHR33598">
    <property type="entry name" value="OS02G0833400 PROTEIN"/>
    <property type="match status" value="1"/>
</dbReference>
<protein>
    <recommendedName>
        <fullName evidence="4">DUF760 domain-containing protein</fullName>
    </recommendedName>
</protein>
<sequence>MIFNFDFLESESSDRDYNNLMEYLRQQHPEVLARVAHSASPEVKQIISQNVQGLVGMLPTGDFNIKVTTDRENLAHLLASAMMTGYFLCQMEKRRDLEENLSQSDSLNDRSNSQDSSEAE</sequence>